<dbReference type="EMBL" id="CAJHNH020000850">
    <property type="protein sequence ID" value="CAG5120193.1"/>
    <property type="molecule type" value="Genomic_DNA"/>
</dbReference>
<dbReference type="OrthoDB" id="6156915at2759"/>
<organism evidence="3 4">
    <name type="scientific">Candidula unifasciata</name>
    <dbReference type="NCBI Taxonomy" id="100452"/>
    <lineage>
        <taxon>Eukaryota</taxon>
        <taxon>Metazoa</taxon>
        <taxon>Spiralia</taxon>
        <taxon>Lophotrochozoa</taxon>
        <taxon>Mollusca</taxon>
        <taxon>Gastropoda</taxon>
        <taxon>Heterobranchia</taxon>
        <taxon>Euthyneura</taxon>
        <taxon>Panpulmonata</taxon>
        <taxon>Eupulmonata</taxon>
        <taxon>Stylommatophora</taxon>
        <taxon>Helicina</taxon>
        <taxon>Helicoidea</taxon>
        <taxon>Geomitridae</taxon>
        <taxon>Candidula</taxon>
    </lineage>
</organism>
<evidence type="ECO:0000313" key="4">
    <source>
        <dbReference type="Proteomes" id="UP000678393"/>
    </source>
</evidence>
<protein>
    <recommendedName>
        <fullName evidence="2">Calponin-homology (CH) domain-containing protein</fullName>
    </recommendedName>
</protein>
<evidence type="ECO:0000313" key="3">
    <source>
        <dbReference type="EMBL" id="CAG5120193.1"/>
    </source>
</evidence>
<dbReference type="SUPFAM" id="SSF47576">
    <property type="entry name" value="Calponin-homology domain, CH-domain"/>
    <property type="match status" value="1"/>
</dbReference>
<dbReference type="PROSITE" id="PS50021">
    <property type="entry name" value="CH"/>
    <property type="match status" value="1"/>
</dbReference>
<dbReference type="Pfam" id="PF00307">
    <property type="entry name" value="CH"/>
    <property type="match status" value="2"/>
</dbReference>
<reference evidence="3" key="1">
    <citation type="submission" date="2021-04" db="EMBL/GenBank/DDBJ databases">
        <authorList>
            <consortium name="Molecular Ecology Group"/>
        </authorList>
    </citation>
    <scope>NUCLEOTIDE SEQUENCE</scope>
</reference>
<dbReference type="InterPro" id="IPR001715">
    <property type="entry name" value="CH_dom"/>
</dbReference>
<keyword evidence="1" id="KW-0732">Signal</keyword>
<accession>A0A8S3YTC2</accession>
<evidence type="ECO:0000256" key="1">
    <source>
        <dbReference type="SAM" id="SignalP"/>
    </source>
</evidence>
<dbReference type="SMART" id="SM00033">
    <property type="entry name" value="CH"/>
    <property type="match status" value="2"/>
</dbReference>
<dbReference type="CDD" id="cd00014">
    <property type="entry name" value="CH_SF"/>
    <property type="match status" value="1"/>
</dbReference>
<feature type="signal peptide" evidence="1">
    <location>
        <begin position="1"/>
        <end position="16"/>
    </location>
</feature>
<feature type="chain" id="PRO_5035749601" description="Calponin-homology (CH) domain-containing protein" evidence="1">
    <location>
        <begin position="17"/>
        <end position="255"/>
    </location>
</feature>
<keyword evidence="4" id="KW-1185">Reference proteome</keyword>
<comment type="caution">
    <text evidence="3">The sequence shown here is derived from an EMBL/GenBank/DDBJ whole genome shotgun (WGS) entry which is preliminary data.</text>
</comment>
<sequence>MSILFTYLHWVNSVLSESGGHVDGAEDVREGQVLCQLIDVLNPGANLVMKVKASEEDAPVSYINTALDHMRGHGVKVTLQAQDIISSNVKATLDVLWALILHYGIHFIGESVQNRSAGEGKRLLLEWCQEVLNTTFDPSDQLTSTLSHGNWLVKLLEIAVQNSMQPSQNKPADIECLLGEIEHQYQIKRGIIKSNDIIEGTVDENGLMIFLSLLKRRGYSSFTTSRLENGYPLSRRSRSSHVLSAVDGSSPHSPI</sequence>
<dbReference type="InterPro" id="IPR036872">
    <property type="entry name" value="CH_dom_sf"/>
</dbReference>
<dbReference type="AlphaFoldDB" id="A0A8S3YTC2"/>
<dbReference type="Gene3D" id="1.10.418.10">
    <property type="entry name" value="Calponin-like domain"/>
    <property type="match status" value="2"/>
</dbReference>
<feature type="non-terminal residue" evidence="3">
    <location>
        <position position="1"/>
    </location>
</feature>
<name>A0A8S3YTC2_9EUPU</name>
<proteinExistence type="predicted"/>
<dbReference type="Proteomes" id="UP000678393">
    <property type="component" value="Unassembled WGS sequence"/>
</dbReference>
<gene>
    <name evidence="3" type="ORF">CUNI_LOCUS5751</name>
</gene>
<feature type="domain" description="Calponin-homology (CH)" evidence="2">
    <location>
        <begin position="1"/>
        <end position="104"/>
    </location>
</feature>
<evidence type="ECO:0000259" key="2">
    <source>
        <dbReference type="PROSITE" id="PS50021"/>
    </source>
</evidence>